<dbReference type="Pfam" id="PF00392">
    <property type="entry name" value="GntR"/>
    <property type="match status" value="1"/>
</dbReference>
<dbReference type="PROSITE" id="PS50949">
    <property type="entry name" value="HTH_GNTR"/>
    <property type="match status" value="1"/>
</dbReference>
<dbReference type="SMART" id="SM00895">
    <property type="entry name" value="FCD"/>
    <property type="match status" value="1"/>
</dbReference>
<proteinExistence type="predicted"/>
<dbReference type="AlphaFoldDB" id="A0A037ZFT6"/>
<dbReference type="SUPFAM" id="SSF46785">
    <property type="entry name" value="Winged helix' DNA-binding domain"/>
    <property type="match status" value="1"/>
</dbReference>
<dbReference type="InterPro" id="IPR000524">
    <property type="entry name" value="Tscrpt_reg_HTH_GntR"/>
</dbReference>
<evidence type="ECO:0000313" key="5">
    <source>
        <dbReference type="EMBL" id="KAJ54993.1"/>
    </source>
</evidence>
<dbReference type="Proteomes" id="UP000026249">
    <property type="component" value="Unassembled WGS sequence"/>
</dbReference>
<keyword evidence="6" id="KW-1185">Reference proteome</keyword>
<organism evidence="5 6">
    <name type="scientific">Actibacterium mucosum KCTC 23349</name>
    <dbReference type="NCBI Taxonomy" id="1454373"/>
    <lineage>
        <taxon>Bacteria</taxon>
        <taxon>Pseudomonadati</taxon>
        <taxon>Pseudomonadota</taxon>
        <taxon>Alphaproteobacteria</taxon>
        <taxon>Rhodobacterales</taxon>
        <taxon>Roseobacteraceae</taxon>
        <taxon>Actibacterium</taxon>
    </lineage>
</organism>
<dbReference type="PRINTS" id="PR00035">
    <property type="entry name" value="HTHGNTR"/>
</dbReference>
<dbReference type="STRING" id="1454373.ACMU_14635"/>
<accession>A0A037ZFT6</accession>
<dbReference type="Gene3D" id="1.10.10.10">
    <property type="entry name" value="Winged helix-like DNA-binding domain superfamily/Winged helix DNA-binding domain"/>
    <property type="match status" value="1"/>
</dbReference>
<evidence type="ECO:0000256" key="1">
    <source>
        <dbReference type="ARBA" id="ARBA00023015"/>
    </source>
</evidence>
<dbReference type="PANTHER" id="PTHR43537:SF45">
    <property type="entry name" value="GNTR FAMILY REGULATORY PROTEIN"/>
    <property type="match status" value="1"/>
</dbReference>
<dbReference type="PANTHER" id="PTHR43537">
    <property type="entry name" value="TRANSCRIPTIONAL REGULATOR, GNTR FAMILY"/>
    <property type="match status" value="1"/>
</dbReference>
<dbReference type="Pfam" id="PF07729">
    <property type="entry name" value="FCD"/>
    <property type="match status" value="1"/>
</dbReference>
<keyword evidence="2" id="KW-0238">DNA-binding</keyword>
<keyword evidence="3" id="KW-0804">Transcription</keyword>
<dbReference type="GO" id="GO:0003700">
    <property type="term" value="F:DNA-binding transcription factor activity"/>
    <property type="evidence" value="ECO:0007669"/>
    <property type="project" value="InterPro"/>
</dbReference>
<reference evidence="5 6" key="1">
    <citation type="submission" date="2014-03" db="EMBL/GenBank/DDBJ databases">
        <title>Draft Genome Sequence of Actibacterium mucosum KCTC 23349, a Marine Alphaproteobacterium with Complex Ionic Requirements Isolated from Mediterranean Seawater at Malvarrosa Beach, Valencia, Spain.</title>
        <authorList>
            <person name="Arahal D.R."/>
            <person name="Shao Z."/>
            <person name="Lai Q."/>
            <person name="Pujalte M.J."/>
        </authorList>
    </citation>
    <scope>NUCLEOTIDE SEQUENCE [LARGE SCALE GENOMIC DNA]</scope>
    <source>
        <strain evidence="5 6">KCTC 23349</strain>
    </source>
</reference>
<feature type="domain" description="HTH gntR-type" evidence="4">
    <location>
        <begin position="15"/>
        <end position="82"/>
    </location>
</feature>
<dbReference type="SUPFAM" id="SSF48008">
    <property type="entry name" value="GntR ligand-binding domain-like"/>
    <property type="match status" value="1"/>
</dbReference>
<dbReference type="SMART" id="SM00345">
    <property type="entry name" value="HTH_GNTR"/>
    <property type="match status" value="1"/>
</dbReference>
<dbReference type="CDD" id="cd07377">
    <property type="entry name" value="WHTH_GntR"/>
    <property type="match status" value="1"/>
</dbReference>
<protein>
    <recommendedName>
        <fullName evidence="4">HTH gntR-type domain-containing protein</fullName>
    </recommendedName>
</protein>
<evidence type="ECO:0000259" key="4">
    <source>
        <dbReference type="PROSITE" id="PS50949"/>
    </source>
</evidence>
<keyword evidence="1" id="KW-0805">Transcription regulation</keyword>
<name>A0A037ZFT6_9RHOB</name>
<dbReference type="GO" id="GO:0003677">
    <property type="term" value="F:DNA binding"/>
    <property type="evidence" value="ECO:0007669"/>
    <property type="project" value="UniProtKB-KW"/>
</dbReference>
<evidence type="ECO:0000313" key="6">
    <source>
        <dbReference type="Proteomes" id="UP000026249"/>
    </source>
</evidence>
<dbReference type="InterPro" id="IPR008920">
    <property type="entry name" value="TF_FadR/GntR_C"/>
</dbReference>
<evidence type="ECO:0000256" key="2">
    <source>
        <dbReference type="ARBA" id="ARBA00023125"/>
    </source>
</evidence>
<dbReference type="Gene3D" id="1.20.120.530">
    <property type="entry name" value="GntR ligand-binding domain-like"/>
    <property type="match status" value="1"/>
</dbReference>
<evidence type="ECO:0000256" key="3">
    <source>
        <dbReference type="ARBA" id="ARBA00023163"/>
    </source>
</evidence>
<gene>
    <name evidence="5" type="ORF">ACMU_14635</name>
</gene>
<dbReference type="InterPro" id="IPR036390">
    <property type="entry name" value="WH_DNA-bd_sf"/>
</dbReference>
<sequence>MIDMDALSDLSGFQGTLAQRVYAVLLRAIMTMAAPPGAILRKPELSERLGVSRSPLTEAFARLSADGLVDIVPQSGSRVTYLSLDEIYEASFLRTALEVAAVRHVAAHRDAHQMEALERNLRLLTFQAGEGDLQAFFEVDEAFHALLFQFTGYKRAGTLVRTVSLQLTRARHLILPQEGRVESTLAEHAAIMSAIRAGNAAAAQAAMEAHLDLVAERLAPLAEERPELFRA</sequence>
<dbReference type="InterPro" id="IPR036388">
    <property type="entry name" value="WH-like_DNA-bd_sf"/>
</dbReference>
<dbReference type="InterPro" id="IPR011711">
    <property type="entry name" value="GntR_C"/>
</dbReference>
<dbReference type="EMBL" id="JFKE01000005">
    <property type="protein sequence ID" value="KAJ54993.1"/>
    <property type="molecule type" value="Genomic_DNA"/>
</dbReference>
<comment type="caution">
    <text evidence="5">The sequence shown here is derived from an EMBL/GenBank/DDBJ whole genome shotgun (WGS) entry which is preliminary data.</text>
</comment>